<keyword evidence="4" id="KW-1185">Reference proteome</keyword>
<dbReference type="AlphaFoldDB" id="A0A1V9XZ45"/>
<keyword evidence="2" id="KW-1133">Transmembrane helix</keyword>
<accession>A0A1V9XZ45</accession>
<evidence type="ECO:0000313" key="4">
    <source>
        <dbReference type="Proteomes" id="UP000192247"/>
    </source>
</evidence>
<comment type="caution">
    <text evidence="3">The sequence shown here is derived from an EMBL/GenBank/DDBJ whole genome shotgun (WGS) entry which is preliminary data.</text>
</comment>
<proteinExistence type="predicted"/>
<dbReference type="Proteomes" id="UP000192247">
    <property type="component" value="Unassembled WGS sequence"/>
</dbReference>
<feature type="compositionally biased region" description="Basic and acidic residues" evidence="1">
    <location>
        <begin position="81"/>
        <end position="100"/>
    </location>
</feature>
<dbReference type="EMBL" id="MNPL01001850">
    <property type="protein sequence ID" value="OQR78765.1"/>
    <property type="molecule type" value="Genomic_DNA"/>
</dbReference>
<gene>
    <name evidence="3" type="ORF">BIW11_06195</name>
</gene>
<sequence>MPCRSRPPPAPPHPPSPSPKQELHGGGLERGLVLLVLILTVLCGLILLLLIRSSQMEAYITQRHSESSVSSSIEHLAARTGRGERHGKPSHLKEVWTHSY</sequence>
<reference evidence="3 4" key="1">
    <citation type="journal article" date="2017" name="Gigascience">
        <title>Draft genome of the honey bee ectoparasitic mite, Tropilaelaps mercedesae, is shaped by the parasitic life history.</title>
        <authorList>
            <person name="Dong X."/>
            <person name="Armstrong S.D."/>
            <person name="Xia D."/>
            <person name="Makepeace B.L."/>
            <person name="Darby A.C."/>
            <person name="Kadowaki T."/>
        </authorList>
    </citation>
    <scope>NUCLEOTIDE SEQUENCE [LARGE SCALE GENOMIC DNA]</scope>
    <source>
        <strain evidence="3">Wuxi-XJTLU</strain>
    </source>
</reference>
<keyword evidence="2" id="KW-0472">Membrane</keyword>
<evidence type="ECO:0000256" key="2">
    <source>
        <dbReference type="SAM" id="Phobius"/>
    </source>
</evidence>
<feature type="region of interest" description="Disordered" evidence="1">
    <location>
        <begin position="1"/>
        <end position="24"/>
    </location>
</feature>
<protein>
    <submittedName>
        <fullName evidence="3">Uncharacterized protein</fullName>
    </submittedName>
</protein>
<dbReference type="InParanoid" id="A0A1V9XZ45"/>
<organism evidence="3 4">
    <name type="scientific">Tropilaelaps mercedesae</name>
    <dbReference type="NCBI Taxonomy" id="418985"/>
    <lineage>
        <taxon>Eukaryota</taxon>
        <taxon>Metazoa</taxon>
        <taxon>Ecdysozoa</taxon>
        <taxon>Arthropoda</taxon>
        <taxon>Chelicerata</taxon>
        <taxon>Arachnida</taxon>
        <taxon>Acari</taxon>
        <taxon>Parasitiformes</taxon>
        <taxon>Mesostigmata</taxon>
        <taxon>Gamasina</taxon>
        <taxon>Dermanyssoidea</taxon>
        <taxon>Laelapidae</taxon>
        <taxon>Tropilaelaps</taxon>
    </lineage>
</organism>
<evidence type="ECO:0000313" key="3">
    <source>
        <dbReference type="EMBL" id="OQR78765.1"/>
    </source>
</evidence>
<feature type="transmembrane region" description="Helical" evidence="2">
    <location>
        <begin position="32"/>
        <end position="51"/>
    </location>
</feature>
<name>A0A1V9XZ45_9ACAR</name>
<evidence type="ECO:0000256" key="1">
    <source>
        <dbReference type="SAM" id="MobiDB-lite"/>
    </source>
</evidence>
<keyword evidence="2" id="KW-0812">Transmembrane</keyword>
<feature type="compositionally biased region" description="Pro residues" evidence="1">
    <location>
        <begin position="1"/>
        <end position="18"/>
    </location>
</feature>
<feature type="region of interest" description="Disordered" evidence="1">
    <location>
        <begin position="70"/>
        <end position="100"/>
    </location>
</feature>